<dbReference type="AlphaFoldDB" id="A0A4Y8ARZ8"/>
<reference evidence="4 5" key="1">
    <citation type="journal article" date="2011" name="J. Microbiol.">
        <title>Gramella jeungdoensis sp. nov., isolated from a solar saltern in Korea.</title>
        <authorList>
            <person name="Joung Y."/>
            <person name="Kim H."/>
            <person name="Jang T."/>
            <person name="Ahn T.S."/>
            <person name="Joh K."/>
        </authorList>
    </citation>
    <scope>NUCLEOTIDE SEQUENCE [LARGE SCALE GENOMIC DNA]</scope>
    <source>
        <strain evidence="4 5">KCTC 23123</strain>
    </source>
</reference>
<proteinExistence type="predicted"/>
<protein>
    <submittedName>
        <fullName evidence="4">T9SS type A sorting domain-containing protein</fullName>
    </submittedName>
</protein>
<dbReference type="OrthoDB" id="1056765at2"/>
<keyword evidence="5" id="KW-1185">Reference proteome</keyword>
<evidence type="ECO:0000259" key="3">
    <source>
        <dbReference type="Pfam" id="PF18962"/>
    </source>
</evidence>
<feature type="domain" description="Secretion system C-terminal sorting" evidence="3">
    <location>
        <begin position="192"/>
        <end position="262"/>
    </location>
</feature>
<evidence type="ECO:0000256" key="2">
    <source>
        <dbReference type="SAM" id="SignalP"/>
    </source>
</evidence>
<feature type="signal peptide" evidence="2">
    <location>
        <begin position="1"/>
        <end position="19"/>
    </location>
</feature>
<keyword evidence="1 2" id="KW-0732">Signal</keyword>
<accession>A0A4Y8ARZ8</accession>
<organism evidence="4 5">
    <name type="scientific">Gramella jeungdoensis</name>
    <dbReference type="NCBI Taxonomy" id="708091"/>
    <lineage>
        <taxon>Bacteria</taxon>
        <taxon>Pseudomonadati</taxon>
        <taxon>Bacteroidota</taxon>
        <taxon>Flavobacteriia</taxon>
        <taxon>Flavobacteriales</taxon>
        <taxon>Flavobacteriaceae</taxon>
        <taxon>Christiangramia</taxon>
    </lineage>
</organism>
<name>A0A4Y8ARZ8_9FLAO</name>
<sequence>MKKLYFLVVAIFMATLSFGQTDVFINEIHYDNVGGDIGEGIEIAGVAGTDLSLYRISLYNGNGGATYGSSINLAGVLPDEGNGYGAIWFNEVGIQNGAPDGMALIRISDLFVLEFLSYEGVITATNGAANGLTSTDIGVQEEDNSISGNTPIGYSLQLTNTGWVGSVLKSEGLLNNNQTLSIVKNQIKDFAMYPNPVANGKLFMTSSLNLNKKVEIYSLTGQQVFSKNLKRQQYLNISKLTKGIYFVKVEENGKIATRKLVVD</sequence>
<dbReference type="RefSeq" id="WP_134248374.1">
    <property type="nucleotide sequence ID" value="NZ_SNQI01000003.1"/>
</dbReference>
<dbReference type="NCBIfam" id="TIGR04183">
    <property type="entry name" value="Por_Secre_tail"/>
    <property type="match status" value="1"/>
</dbReference>
<evidence type="ECO:0000313" key="5">
    <source>
        <dbReference type="Proteomes" id="UP000298517"/>
    </source>
</evidence>
<dbReference type="InterPro" id="IPR026444">
    <property type="entry name" value="Secre_tail"/>
</dbReference>
<gene>
    <name evidence="4" type="ORF">E2488_10905</name>
</gene>
<comment type="caution">
    <text evidence="4">The sequence shown here is derived from an EMBL/GenBank/DDBJ whole genome shotgun (WGS) entry which is preliminary data.</text>
</comment>
<evidence type="ECO:0000256" key="1">
    <source>
        <dbReference type="ARBA" id="ARBA00022729"/>
    </source>
</evidence>
<feature type="chain" id="PRO_5021387073" evidence="2">
    <location>
        <begin position="20"/>
        <end position="263"/>
    </location>
</feature>
<dbReference type="Proteomes" id="UP000298517">
    <property type="component" value="Unassembled WGS sequence"/>
</dbReference>
<evidence type="ECO:0000313" key="4">
    <source>
        <dbReference type="EMBL" id="TEW73975.1"/>
    </source>
</evidence>
<dbReference type="Pfam" id="PF18962">
    <property type="entry name" value="Por_Secre_tail"/>
    <property type="match status" value="1"/>
</dbReference>
<dbReference type="EMBL" id="SNQI01000003">
    <property type="protein sequence ID" value="TEW73975.1"/>
    <property type="molecule type" value="Genomic_DNA"/>
</dbReference>